<evidence type="ECO:0000259" key="1">
    <source>
        <dbReference type="Pfam" id="PF01261"/>
    </source>
</evidence>
<dbReference type="RefSeq" id="WP_344551797.1">
    <property type="nucleotide sequence ID" value="NZ_BAAANS010000011.1"/>
</dbReference>
<dbReference type="InterPro" id="IPR036237">
    <property type="entry name" value="Xyl_isomerase-like_sf"/>
</dbReference>
<feature type="domain" description="Xylose isomerase-like TIM barrel" evidence="1">
    <location>
        <begin position="44"/>
        <end position="275"/>
    </location>
</feature>
<dbReference type="SUPFAM" id="SSF51658">
    <property type="entry name" value="Xylose isomerase-like"/>
    <property type="match status" value="1"/>
</dbReference>
<gene>
    <name evidence="2" type="ORF">GCM10009759_22160</name>
</gene>
<sequence>MSALRKGGRARHRRANRTPVARRPAIRFGGIGDEAAPDLAGQIDALEQLGWSELELRTVDGVWIADLDHRQVKAIATTLKRHGIRVSGLASRVGNWASDITGDLTADVMELGRLSSRAEVLGTNRIRIMSYPNGTGLPEAEWRRLALERMRFFAIGAQRGNEVALHENCAGWGGSSIENTLDLMASVDNSGLRLLHDTGNGVPYGYDGFELLRRSIEHVDHVHIKDAVGGGEHTRYVLPGEGEARLAESLRLLTAHGWRGGWSLEPHLATRPHEGLAADGRTDSGFVAAGRALTALVEREVLPHSPGWRLVPGGLAWEAPLPRQAGQAARAAEAAEVASDAR</sequence>
<name>A0ABN2WM98_9ACTN</name>
<dbReference type="InterPro" id="IPR050312">
    <property type="entry name" value="IolE/XylAMocC-like"/>
</dbReference>
<accession>A0ABN2WM98</accession>
<evidence type="ECO:0000313" key="3">
    <source>
        <dbReference type="Proteomes" id="UP001500897"/>
    </source>
</evidence>
<comment type="caution">
    <text evidence="2">The sequence shown here is derived from an EMBL/GenBank/DDBJ whole genome shotgun (WGS) entry which is preliminary data.</text>
</comment>
<dbReference type="EMBL" id="BAAANS010000011">
    <property type="protein sequence ID" value="GAA2094554.1"/>
    <property type="molecule type" value="Genomic_DNA"/>
</dbReference>
<dbReference type="Proteomes" id="UP001500897">
    <property type="component" value="Unassembled WGS sequence"/>
</dbReference>
<proteinExistence type="predicted"/>
<dbReference type="Pfam" id="PF01261">
    <property type="entry name" value="AP_endonuc_2"/>
    <property type="match status" value="1"/>
</dbReference>
<dbReference type="InterPro" id="IPR013022">
    <property type="entry name" value="Xyl_isomerase-like_TIM-brl"/>
</dbReference>
<dbReference type="Gene3D" id="3.20.20.150">
    <property type="entry name" value="Divalent-metal-dependent TIM barrel enzymes"/>
    <property type="match status" value="1"/>
</dbReference>
<reference evidence="2 3" key="1">
    <citation type="journal article" date="2019" name="Int. J. Syst. Evol. Microbiol.">
        <title>The Global Catalogue of Microorganisms (GCM) 10K type strain sequencing project: providing services to taxonomists for standard genome sequencing and annotation.</title>
        <authorList>
            <consortium name="The Broad Institute Genomics Platform"/>
            <consortium name="The Broad Institute Genome Sequencing Center for Infectious Disease"/>
            <person name="Wu L."/>
            <person name="Ma J."/>
        </authorList>
    </citation>
    <scope>NUCLEOTIDE SEQUENCE [LARGE SCALE GENOMIC DNA]</scope>
    <source>
        <strain evidence="2 3">JCM 14559</strain>
    </source>
</reference>
<keyword evidence="3" id="KW-1185">Reference proteome</keyword>
<evidence type="ECO:0000313" key="2">
    <source>
        <dbReference type="EMBL" id="GAA2094554.1"/>
    </source>
</evidence>
<organism evidence="2 3">
    <name type="scientific">Kitasatospora saccharophila</name>
    <dbReference type="NCBI Taxonomy" id="407973"/>
    <lineage>
        <taxon>Bacteria</taxon>
        <taxon>Bacillati</taxon>
        <taxon>Actinomycetota</taxon>
        <taxon>Actinomycetes</taxon>
        <taxon>Kitasatosporales</taxon>
        <taxon>Streptomycetaceae</taxon>
        <taxon>Kitasatospora</taxon>
    </lineage>
</organism>
<dbReference type="PANTHER" id="PTHR12110:SF21">
    <property type="entry name" value="XYLOSE ISOMERASE-LIKE TIM BARREL DOMAIN-CONTAINING PROTEIN"/>
    <property type="match status" value="1"/>
</dbReference>
<protein>
    <recommendedName>
        <fullName evidence="1">Xylose isomerase-like TIM barrel domain-containing protein</fullName>
    </recommendedName>
</protein>
<dbReference type="PANTHER" id="PTHR12110">
    <property type="entry name" value="HYDROXYPYRUVATE ISOMERASE"/>
    <property type="match status" value="1"/>
</dbReference>